<proteinExistence type="predicted"/>
<evidence type="ECO:0000313" key="2">
    <source>
        <dbReference type="EMBL" id="KER35417.1"/>
    </source>
</evidence>
<comment type="caution">
    <text evidence="2">The sequence shown here is derived from an EMBL/GenBank/DDBJ whole genome shotgun (WGS) entry which is preliminary data.</text>
</comment>
<reference evidence="2 3" key="1">
    <citation type="submission" date="2014-05" db="EMBL/GenBank/DDBJ databases">
        <title>Genome Announcement of Sphingobium lucknowense F2.</title>
        <authorList>
            <person name="Lal R."/>
            <person name="Negi V."/>
            <person name="Lata P."/>
            <person name="Sangwan N."/>
            <person name="Gupta S.K."/>
            <person name="Rao D.L.N."/>
            <person name="Das S."/>
        </authorList>
    </citation>
    <scope>NUCLEOTIDE SEQUENCE [LARGE SCALE GENOMIC DNA]</scope>
    <source>
        <strain evidence="2 3">F2</strain>
    </source>
</reference>
<dbReference type="RefSeq" id="WP_020818334.1">
    <property type="nucleotide sequence ID" value="NZ_JANF02000075.1"/>
</dbReference>
<dbReference type="AlphaFoldDB" id="A0A8E0WQE6"/>
<name>A0A8E0WQE6_9SPHN</name>
<dbReference type="EMBL" id="JANF02000075">
    <property type="protein sequence ID" value="KER35417.1"/>
    <property type="molecule type" value="Genomic_DNA"/>
</dbReference>
<keyword evidence="1" id="KW-0732">Signal</keyword>
<organism evidence="2 3">
    <name type="scientific">Sphingobium indicum F2</name>
    <dbReference type="NCBI Taxonomy" id="1450518"/>
    <lineage>
        <taxon>Bacteria</taxon>
        <taxon>Pseudomonadati</taxon>
        <taxon>Pseudomonadota</taxon>
        <taxon>Alphaproteobacteria</taxon>
        <taxon>Sphingomonadales</taxon>
        <taxon>Sphingomonadaceae</taxon>
        <taxon>Sphingobium</taxon>
    </lineage>
</organism>
<sequence length="159" mass="17482">MKHIWKLAVIGGIALFPQCVAHAQEDGCARLDDPSERLACYDRRSGRAAADSRPIPLPASPAPARVAGAAAAAESDSYQDRRDALKSRTDFDSRLKAAVPLRHGYYRLELEDGTAYDMTTVGPPPPVGAMVHVRRTPFGTTFFDMEGRKPFTVRLSRRQ</sequence>
<evidence type="ECO:0000256" key="1">
    <source>
        <dbReference type="SAM" id="SignalP"/>
    </source>
</evidence>
<evidence type="ECO:0000313" key="3">
    <source>
        <dbReference type="Proteomes" id="UP000028135"/>
    </source>
</evidence>
<protein>
    <submittedName>
        <fullName evidence="2">Uncharacterized protein</fullName>
    </submittedName>
</protein>
<accession>A0A8E0WQE6</accession>
<feature type="signal peptide" evidence="1">
    <location>
        <begin position="1"/>
        <end position="23"/>
    </location>
</feature>
<gene>
    <name evidence="2" type="ORF">AL00_16155</name>
</gene>
<dbReference type="Proteomes" id="UP000028135">
    <property type="component" value="Unassembled WGS sequence"/>
</dbReference>
<feature type="chain" id="PRO_5034014756" evidence="1">
    <location>
        <begin position="24"/>
        <end position="159"/>
    </location>
</feature>